<reference evidence="2" key="1">
    <citation type="submission" date="2017-01" db="EMBL/GenBank/DDBJ databases">
        <authorList>
            <person name="Varghese N."/>
            <person name="Submissions S."/>
        </authorList>
    </citation>
    <scope>NUCLEOTIDE SEQUENCE [LARGE SCALE GENOMIC DNA]</scope>
    <source>
        <strain evidence="2">type strain: HArc-</strain>
    </source>
</reference>
<dbReference type="AlphaFoldDB" id="A0A1N7GPQ7"/>
<sequence>MPQTSYGEYIDTVSSAVEEKVEEMTCQPILFVGSGISRRYFDGPDWLELLEEMAEQCPTAAEIGYYTQKGMDETKIGEQLADAYYEWAFEDKSQFPSKLYDGDNYGEDIFLKHSICEHLKEKSPESIEDIDEQYHEEIELLQDISPQSIITTNYDPLLEVIFPEYEPIIGEEVLRSPHQSVGEIYKIHGCVSDPDSLVLTAEDYNNYDEKKKYLTAKLLTYFAEHPVLFTGYGVGDRNVKKILSDLDEVLAPDENEAVENLYFLKWKDDISELAKFDYQKRFQTVGDRTIILNYIVASGFEWVFRAFGSGGSIEGVNLKLLRTVMANTYDIIAEKAPRKEVNINYESLKTAADSEDNFATVFGVSMMDDPPDANVLYRYRLTDISNELGYDTWHPMDDNIEKIEQETGIDIRDFNNRYHMDIAFHSDYPQHRYSEAGLRLLKKVENGEEWILDISRDLPESSIEEEEPEASPA</sequence>
<gene>
    <name evidence="1" type="ORF">SAMN05421752_11427</name>
</gene>
<dbReference type="EMBL" id="FTNR01000014">
    <property type="protein sequence ID" value="SIS14562.1"/>
    <property type="molecule type" value="Genomic_DNA"/>
</dbReference>
<dbReference type="Pfam" id="PF13289">
    <property type="entry name" value="SIR2_2"/>
    <property type="match status" value="1"/>
</dbReference>
<name>A0A1N7GPQ7_9EURY</name>
<evidence type="ECO:0000313" key="2">
    <source>
        <dbReference type="Proteomes" id="UP000185936"/>
    </source>
</evidence>
<keyword evidence="2" id="KW-1185">Reference proteome</keyword>
<evidence type="ECO:0000313" key="1">
    <source>
        <dbReference type="EMBL" id="SIS14562.1"/>
    </source>
</evidence>
<dbReference type="RefSeq" id="WP_076610306.1">
    <property type="nucleotide sequence ID" value="NZ_FTNR01000014.1"/>
</dbReference>
<protein>
    <submittedName>
        <fullName evidence="1">SIR2-like domain-containing protein</fullName>
    </submittedName>
</protein>
<dbReference type="OrthoDB" id="200652at2157"/>
<proteinExistence type="predicted"/>
<dbReference type="Proteomes" id="UP000185936">
    <property type="component" value="Unassembled WGS sequence"/>
</dbReference>
<organism evidence="1 2">
    <name type="scientific">Natronorubrum thiooxidans</name>
    <dbReference type="NCBI Taxonomy" id="308853"/>
    <lineage>
        <taxon>Archaea</taxon>
        <taxon>Methanobacteriati</taxon>
        <taxon>Methanobacteriota</taxon>
        <taxon>Stenosarchaea group</taxon>
        <taxon>Halobacteria</taxon>
        <taxon>Halobacteriales</taxon>
        <taxon>Natrialbaceae</taxon>
        <taxon>Natronorubrum</taxon>
    </lineage>
</organism>
<accession>A0A1N7GPQ7</accession>